<reference evidence="1 2" key="1">
    <citation type="journal article" date="2024" name="J Genomics">
        <title>Draft genome sequencing and assembly of Favolaschia claudopus CIRM-BRFM 2984 isolated from oak limbs.</title>
        <authorList>
            <person name="Navarro D."/>
            <person name="Drula E."/>
            <person name="Chaduli D."/>
            <person name="Cazenave R."/>
            <person name="Ahrendt S."/>
            <person name="Wang J."/>
            <person name="Lipzen A."/>
            <person name="Daum C."/>
            <person name="Barry K."/>
            <person name="Grigoriev I.V."/>
            <person name="Favel A."/>
            <person name="Rosso M.N."/>
            <person name="Martin F."/>
        </authorList>
    </citation>
    <scope>NUCLEOTIDE SEQUENCE [LARGE SCALE GENOMIC DNA]</scope>
    <source>
        <strain evidence="1 2">CIRM-BRFM 2984</strain>
    </source>
</reference>
<dbReference type="Proteomes" id="UP001362999">
    <property type="component" value="Unassembled WGS sequence"/>
</dbReference>
<dbReference type="AlphaFoldDB" id="A0AAW0BV34"/>
<gene>
    <name evidence="1" type="ORF">R3P38DRAFT_2775403</name>
</gene>
<keyword evidence="2" id="KW-1185">Reference proteome</keyword>
<accession>A0AAW0BV34</accession>
<proteinExistence type="predicted"/>
<dbReference type="EMBL" id="JAWWNJ010000026">
    <property type="protein sequence ID" value="KAK7029957.1"/>
    <property type="molecule type" value="Genomic_DNA"/>
</dbReference>
<comment type="caution">
    <text evidence="1">The sequence shown here is derived from an EMBL/GenBank/DDBJ whole genome shotgun (WGS) entry which is preliminary data.</text>
</comment>
<protein>
    <submittedName>
        <fullName evidence="1">Uncharacterized protein</fullName>
    </submittedName>
</protein>
<evidence type="ECO:0000313" key="1">
    <source>
        <dbReference type="EMBL" id="KAK7029957.1"/>
    </source>
</evidence>
<evidence type="ECO:0000313" key="2">
    <source>
        <dbReference type="Proteomes" id="UP001362999"/>
    </source>
</evidence>
<sequence length="220" mass="24173">MVPGTRQQTADAGHPEGDDVDFMGCVKEGYCIIGLPFEFVQWEGDHEKEMRGDINLRFVLYRLGRGSWPPANVGHYLPKCDGIMPSISGRPGCDLPRSGSILNGLGGHKAIGAGEQDTMAQCRERSQVSKIEVILNKNEQVSSVSLFVLPPMTGNEGTQRNQIRGRFGCKVGVVGFESKSNRQRMIVFGGSWICASADELNHFSKGDGFAWLNFYASLWT</sequence>
<organism evidence="1 2">
    <name type="scientific">Favolaschia claudopus</name>
    <dbReference type="NCBI Taxonomy" id="2862362"/>
    <lineage>
        <taxon>Eukaryota</taxon>
        <taxon>Fungi</taxon>
        <taxon>Dikarya</taxon>
        <taxon>Basidiomycota</taxon>
        <taxon>Agaricomycotina</taxon>
        <taxon>Agaricomycetes</taxon>
        <taxon>Agaricomycetidae</taxon>
        <taxon>Agaricales</taxon>
        <taxon>Marasmiineae</taxon>
        <taxon>Mycenaceae</taxon>
        <taxon>Favolaschia</taxon>
    </lineage>
</organism>
<name>A0AAW0BV34_9AGAR</name>